<feature type="transmembrane region" description="Helical" evidence="8">
    <location>
        <begin position="6"/>
        <end position="25"/>
    </location>
</feature>
<dbReference type="GO" id="GO:0005886">
    <property type="term" value="C:plasma membrane"/>
    <property type="evidence" value="ECO:0007669"/>
    <property type="project" value="UniProtKB-SubCell"/>
</dbReference>
<dbReference type="GO" id="GO:0015385">
    <property type="term" value="F:sodium:proton antiporter activity"/>
    <property type="evidence" value="ECO:0007669"/>
    <property type="project" value="TreeGrafter"/>
</dbReference>
<evidence type="ECO:0000256" key="8">
    <source>
        <dbReference type="SAM" id="Phobius"/>
    </source>
</evidence>
<keyword evidence="7 8" id="KW-0472">Membrane</keyword>
<dbReference type="AlphaFoldDB" id="A0A841RAM1"/>
<evidence type="ECO:0000256" key="2">
    <source>
        <dbReference type="ARBA" id="ARBA00009212"/>
    </source>
</evidence>
<proteinExistence type="inferred from homology"/>
<keyword evidence="5 8" id="KW-0812">Transmembrane</keyword>
<evidence type="ECO:0000256" key="7">
    <source>
        <dbReference type="ARBA" id="ARBA00023136"/>
    </source>
</evidence>
<accession>A0A841RAM1</accession>
<evidence type="ECO:0000256" key="1">
    <source>
        <dbReference type="ARBA" id="ARBA00004651"/>
    </source>
</evidence>
<dbReference type="InterPro" id="IPR007208">
    <property type="entry name" value="MrpF/PhaF-like"/>
</dbReference>
<evidence type="ECO:0000313" key="9">
    <source>
        <dbReference type="EMBL" id="MBB6480297.1"/>
    </source>
</evidence>
<keyword evidence="6 8" id="KW-1133">Transmembrane helix</keyword>
<sequence length="86" mass="9258">MVNQLFLTAGIIVLIAGVLSFYRLLAGPDATDRVVALDAMTIISLSGIAMFACCFGRVIYLDVALVYGILSFLGVIALARYLEKEL</sequence>
<name>A0A841RAM1_9SPIO</name>
<keyword evidence="3" id="KW-0813">Transport</keyword>
<keyword evidence="10" id="KW-1185">Reference proteome</keyword>
<comment type="similarity">
    <text evidence="2">Belongs to the CPA3 antiporters (TC 2.A.63) subunit F family.</text>
</comment>
<feature type="transmembrane region" description="Helical" evidence="8">
    <location>
        <begin position="37"/>
        <end position="58"/>
    </location>
</feature>
<dbReference type="Pfam" id="PF04066">
    <property type="entry name" value="MrpF_PhaF"/>
    <property type="match status" value="1"/>
</dbReference>
<evidence type="ECO:0000313" key="10">
    <source>
        <dbReference type="Proteomes" id="UP000587760"/>
    </source>
</evidence>
<evidence type="ECO:0000256" key="6">
    <source>
        <dbReference type="ARBA" id="ARBA00022989"/>
    </source>
</evidence>
<organism evidence="9 10">
    <name type="scientific">Spirochaeta isovalerica</name>
    <dbReference type="NCBI Taxonomy" id="150"/>
    <lineage>
        <taxon>Bacteria</taxon>
        <taxon>Pseudomonadati</taxon>
        <taxon>Spirochaetota</taxon>
        <taxon>Spirochaetia</taxon>
        <taxon>Spirochaetales</taxon>
        <taxon>Spirochaetaceae</taxon>
        <taxon>Spirochaeta</taxon>
    </lineage>
</organism>
<dbReference type="PANTHER" id="PTHR34702">
    <property type="entry name" value="NA(+)/H(+) ANTIPORTER SUBUNIT F1"/>
    <property type="match status" value="1"/>
</dbReference>
<dbReference type="RefSeq" id="WP_184746417.1">
    <property type="nucleotide sequence ID" value="NZ_JACHGJ010000003.1"/>
</dbReference>
<comment type="caution">
    <text evidence="9">The sequence shown here is derived from an EMBL/GenBank/DDBJ whole genome shotgun (WGS) entry which is preliminary data.</text>
</comment>
<evidence type="ECO:0000256" key="3">
    <source>
        <dbReference type="ARBA" id="ARBA00022448"/>
    </source>
</evidence>
<evidence type="ECO:0000256" key="5">
    <source>
        <dbReference type="ARBA" id="ARBA00022692"/>
    </source>
</evidence>
<gene>
    <name evidence="9" type="ORF">HNR50_001960</name>
</gene>
<dbReference type="EMBL" id="JACHGJ010000003">
    <property type="protein sequence ID" value="MBB6480297.1"/>
    <property type="molecule type" value="Genomic_DNA"/>
</dbReference>
<protein>
    <submittedName>
        <fullName evidence="9">Multicomponent Na+:H+ antiporter subunit F</fullName>
    </submittedName>
</protein>
<feature type="transmembrane region" description="Helical" evidence="8">
    <location>
        <begin position="64"/>
        <end position="82"/>
    </location>
</feature>
<dbReference type="PANTHER" id="PTHR34702:SF1">
    <property type="entry name" value="NA(+)_H(+) ANTIPORTER SUBUNIT F"/>
    <property type="match status" value="1"/>
</dbReference>
<comment type="subcellular location">
    <subcellularLocation>
        <location evidence="1">Cell membrane</location>
        <topology evidence="1">Multi-pass membrane protein</topology>
    </subcellularLocation>
</comment>
<keyword evidence="4" id="KW-1003">Cell membrane</keyword>
<reference evidence="9 10" key="1">
    <citation type="submission" date="2020-08" db="EMBL/GenBank/DDBJ databases">
        <title>Genomic Encyclopedia of Type Strains, Phase IV (KMG-IV): sequencing the most valuable type-strain genomes for metagenomic binning, comparative biology and taxonomic classification.</title>
        <authorList>
            <person name="Goeker M."/>
        </authorList>
    </citation>
    <scope>NUCLEOTIDE SEQUENCE [LARGE SCALE GENOMIC DNA]</scope>
    <source>
        <strain evidence="9 10">DSM 2461</strain>
    </source>
</reference>
<dbReference type="Proteomes" id="UP000587760">
    <property type="component" value="Unassembled WGS sequence"/>
</dbReference>
<evidence type="ECO:0000256" key="4">
    <source>
        <dbReference type="ARBA" id="ARBA00022475"/>
    </source>
</evidence>